<name>A0ABW3GPW3_9PROT</name>
<gene>
    <name evidence="2" type="ORF">ACFQ1T_13540</name>
</gene>
<evidence type="ECO:0000313" key="3">
    <source>
        <dbReference type="Proteomes" id="UP001597106"/>
    </source>
</evidence>
<evidence type="ECO:0000259" key="1">
    <source>
        <dbReference type="PROSITE" id="PS50043"/>
    </source>
</evidence>
<dbReference type="PROSITE" id="PS50043">
    <property type="entry name" value="HTH_LUXR_2"/>
    <property type="match status" value="1"/>
</dbReference>
<accession>A0ABW3GPW3</accession>
<sequence>MNITQERYDQLVNLVYETIENNAAWDQLFAALRETLELKVLQAFAFDKHHGMLSFSGGANVPVESELSYLQKYHFIDPRAAAIMALPPLEWVHDHEMLDDDFVATSEFFQDFLLPLDLRYLSGCKVVEDETLSFMIVGLRSQAQGPLAKEGAAFLSRLLPHLARAARIGVNHFIYSTHALVGHALVNRLSQPVILTNTTGKIIHINQAAKHLLDSTMLIAVNGNGQLEMPKQVLNSFLKDCAEIERQIKLNGIAEAASQQYKPLQIHSATHNQNAEKLYAFYTPLLPEKVMGSFGLRPLIMLMFYHPESTTPIDSNLLVAAFGLSPAECKIATLLAEGYSVLEIAQSLNKKEDTIRKQLQSIYQKTSTNRQPELIKLLLHLPTNPNKLADNSLNHLL</sequence>
<comment type="caution">
    <text evidence="2">The sequence shown here is derived from an EMBL/GenBank/DDBJ whole genome shotgun (WGS) entry which is preliminary data.</text>
</comment>
<dbReference type="Proteomes" id="UP001597106">
    <property type="component" value="Unassembled WGS sequence"/>
</dbReference>
<dbReference type="RefSeq" id="WP_379077680.1">
    <property type="nucleotide sequence ID" value="NZ_JBHTJW010000003.1"/>
</dbReference>
<dbReference type="Gene3D" id="1.10.10.10">
    <property type="entry name" value="Winged helix-like DNA-binding domain superfamily/Winged helix DNA-binding domain"/>
    <property type="match status" value="1"/>
</dbReference>
<protein>
    <submittedName>
        <fullName evidence="2">Helix-turn-helix transcriptional regulator</fullName>
    </submittedName>
</protein>
<dbReference type="InterPro" id="IPR000792">
    <property type="entry name" value="Tscrpt_reg_LuxR_C"/>
</dbReference>
<reference evidence="3" key="1">
    <citation type="journal article" date="2019" name="Int. J. Syst. Evol. Microbiol.">
        <title>The Global Catalogue of Microorganisms (GCM) 10K type strain sequencing project: providing services to taxonomists for standard genome sequencing and annotation.</title>
        <authorList>
            <consortium name="The Broad Institute Genomics Platform"/>
            <consortium name="The Broad Institute Genome Sequencing Center for Infectious Disease"/>
            <person name="Wu L."/>
            <person name="Ma J."/>
        </authorList>
    </citation>
    <scope>NUCLEOTIDE SEQUENCE [LARGE SCALE GENOMIC DNA]</scope>
    <source>
        <strain evidence="3">CCUG 59685</strain>
    </source>
</reference>
<evidence type="ECO:0000313" key="2">
    <source>
        <dbReference type="EMBL" id="MFD0930806.1"/>
    </source>
</evidence>
<dbReference type="InterPro" id="IPR036388">
    <property type="entry name" value="WH-like_DNA-bd_sf"/>
</dbReference>
<dbReference type="EMBL" id="JBHTJW010000003">
    <property type="protein sequence ID" value="MFD0930806.1"/>
    <property type="molecule type" value="Genomic_DNA"/>
</dbReference>
<dbReference type="Pfam" id="PF00196">
    <property type="entry name" value="GerE"/>
    <property type="match status" value="1"/>
</dbReference>
<dbReference type="SUPFAM" id="SSF46894">
    <property type="entry name" value="C-terminal effector domain of the bipartite response regulators"/>
    <property type="match status" value="1"/>
</dbReference>
<feature type="domain" description="HTH luxR-type" evidence="1">
    <location>
        <begin position="317"/>
        <end position="382"/>
    </location>
</feature>
<keyword evidence="3" id="KW-1185">Reference proteome</keyword>
<proteinExistence type="predicted"/>
<dbReference type="CDD" id="cd06170">
    <property type="entry name" value="LuxR_C_like"/>
    <property type="match status" value="1"/>
</dbReference>
<dbReference type="SMART" id="SM00421">
    <property type="entry name" value="HTH_LUXR"/>
    <property type="match status" value="1"/>
</dbReference>
<organism evidence="2 3">
    <name type="scientific">Methylophilus glucosoxydans</name>
    <dbReference type="NCBI Taxonomy" id="752553"/>
    <lineage>
        <taxon>Bacteria</taxon>
        <taxon>Pseudomonadati</taxon>
        <taxon>Pseudomonadota</taxon>
        <taxon>Betaproteobacteria</taxon>
        <taxon>Nitrosomonadales</taxon>
        <taxon>Methylophilaceae</taxon>
        <taxon>Methylophilus</taxon>
    </lineage>
</organism>
<dbReference type="InterPro" id="IPR016032">
    <property type="entry name" value="Sig_transdc_resp-reg_C-effctor"/>
</dbReference>